<dbReference type="EMBL" id="CAKXAJ010017978">
    <property type="protein sequence ID" value="CAH2217358.1"/>
    <property type="molecule type" value="Genomic_DNA"/>
</dbReference>
<evidence type="ECO:0000313" key="2">
    <source>
        <dbReference type="Proteomes" id="UP000838756"/>
    </source>
</evidence>
<dbReference type="AlphaFoldDB" id="A0A8S4QSM2"/>
<protein>
    <submittedName>
        <fullName evidence="1">Jg5667 protein</fullName>
    </submittedName>
</protein>
<organism evidence="1 2">
    <name type="scientific">Pararge aegeria aegeria</name>
    <dbReference type="NCBI Taxonomy" id="348720"/>
    <lineage>
        <taxon>Eukaryota</taxon>
        <taxon>Metazoa</taxon>
        <taxon>Ecdysozoa</taxon>
        <taxon>Arthropoda</taxon>
        <taxon>Hexapoda</taxon>
        <taxon>Insecta</taxon>
        <taxon>Pterygota</taxon>
        <taxon>Neoptera</taxon>
        <taxon>Endopterygota</taxon>
        <taxon>Lepidoptera</taxon>
        <taxon>Glossata</taxon>
        <taxon>Ditrysia</taxon>
        <taxon>Papilionoidea</taxon>
        <taxon>Nymphalidae</taxon>
        <taxon>Satyrinae</taxon>
        <taxon>Satyrini</taxon>
        <taxon>Parargina</taxon>
        <taxon>Pararge</taxon>
    </lineage>
</organism>
<proteinExistence type="predicted"/>
<evidence type="ECO:0000313" key="1">
    <source>
        <dbReference type="EMBL" id="CAH2217358.1"/>
    </source>
</evidence>
<accession>A0A8S4QSM2</accession>
<keyword evidence="2" id="KW-1185">Reference proteome</keyword>
<gene>
    <name evidence="1" type="primary">jg5667</name>
    <name evidence="1" type="ORF">PAEG_LOCUS5271</name>
</gene>
<reference evidence="1" key="1">
    <citation type="submission" date="2022-03" db="EMBL/GenBank/DDBJ databases">
        <authorList>
            <person name="Lindestad O."/>
        </authorList>
    </citation>
    <scope>NUCLEOTIDE SEQUENCE</scope>
</reference>
<name>A0A8S4QSM2_9NEOP</name>
<sequence>MLFVMISRVDKQARGCEDAPLRRRSTSRARPSVSLYRERAAVVVEGARYSSLALLIVCYSRFSDGNARVAGIGTPLIYDAHAPVTKQIFNVM</sequence>
<comment type="caution">
    <text evidence="1">The sequence shown here is derived from an EMBL/GenBank/DDBJ whole genome shotgun (WGS) entry which is preliminary data.</text>
</comment>
<dbReference type="Proteomes" id="UP000838756">
    <property type="component" value="Unassembled WGS sequence"/>
</dbReference>